<organism evidence="2 3">
    <name type="scientific">Flexivirga oryzae</name>
    <dbReference type="NCBI Taxonomy" id="1794944"/>
    <lineage>
        <taxon>Bacteria</taxon>
        <taxon>Bacillati</taxon>
        <taxon>Actinomycetota</taxon>
        <taxon>Actinomycetes</taxon>
        <taxon>Micrococcales</taxon>
        <taxon>Dermacoccaceae</taxon>
        <taxon>Flexivirga</taxon>
    </lineage>
</organism>
<dbReference type="EMBL" id="JACHVQ010000003">
    <property type="protein sequence ID" value="MBB2893702.1"/>
    <property type="molecule type" value="Genomic_DNA"/>
</dbReference>
<name>A0A839NGZ8_9MICO</name>
<comment type="caution">
    <text evidence="2">The sequence shown here is derived from an EMBL/GenBank/DDBJ whole genome shotgun (WGS) entry which is preliminary data.</text>
</comment>
<gene>
    <name evidence="2" type="ORF">FHU39_003733</name>
</gene>
<keyword evidence="1" id="KW-0472">Membrane</keyword>
<dbReference type="RefSeq" id="WP_183322150.1">
    <property type="nucleotide sequence ID" value="NZ_JACHVQ010000003.1"/>
</dbReference>
<evidence type="ECO:0000313" key="2">
    <source>
        <dbReference type="EMBL" id="MBB2893702.1"/>
    </source>
</evidence>
<protein>
    <submittedName>
        <fullName evidence="2">Uncharacterized protein</fullName>
    </submittedName>
</protein>
<feature type="transmembrane region" description="Helical" evidence="1">
    <location>
        <begin position="12"/>
        <end position="30"/>
    </location>
</feature>
<dbReference type="AlphaFoldDB" id="A0A839NGZ8"/>
<keyword evidence="1" id="KW-0812">Transmembrane</keyword>
<evidence type="ECO:0000256" key="1">
    <source>
        <dbReference type="SAM" id="Phobius"/>
    </source>
</evidence>
<dbReference type="Proteomes" id="UP000559182">
    <property type="component" value="Unassembled WGS sequence"/>
</dbReference>
<accession>A0A839NGZ8</accession>
<sequence length="241" mass="27229">MAPVRLHRSQWWLLIPLGWMMVGVVGHWLVWPMVFVTVFLGGGLSRFGGCGSANQRQRAKLQRKQAKWQRRQEQWQRHHEHVGVGHSAEQRAQWEHATGPHVDLTKRAPETLASLSSSPRIPADLRERAQRLDREAVSVLTYLREHGAPTSQVFEVEQIQSDFGPQALRSYLALAPGTEDTDEVLDGKTGHQLIVEQLDLLLAQVDAHLHRASRLGSDELLANHRFLTEKFGRGGDSELTI</sequence>
<reference evidence="2 3" key="1">
    <citation type="submission" date="2020-08" db="EMBL/GenBank/DDBJ databases">
        <title>Sequencing the genomes of 1000 actinobacteria strains.</title>
        <authorList>
            <person name="Klenk H.-P."/>
        </authorList>
    </citation>
    <scope>NUCLEOTIDE SEQUENCE [LARGE SCALE GENOMIC DNA]</scope>
    <source>
        <strain evidence="2 3">DSM 105369</strain>
    </source>
</reference>
<evidence type="ECO:0000313" key="3">
    <source>
        <dbReference type="Proteomes" id="UP000559182"/>
    </source>
</evidence>
<keyword evidence="3" id="KW-1185">Reference proteome</keyword>
<keyword evidence="1" id="KW-1133">Transmembrane helix</keyword>
<proteinExistence type="predicted"/>